<dbReference type="InterPro" id="IPR051319">
    <property type="entry name" value="Oligoribo/pAp-PDE_c-di-AMP_PDE"/>
</dbReference>
<evidence type="ECO:0000256" key="6">
    <source>
        <dbReference type="HAMAP-Rule" id="MF_00503"/>
    </source>
</evidence>
<dbReference type="Pfam" id="PF02272">
    <property type="entry name" value="DHHA1"/>
    <property type="match status" value="1"/>
</dbReference>
<dbReference type="GO" id="GO:0005840">
    <property type="term" value="C:ribosome"/>
    <property type="evidence" value="ECO:0007669"/>
    <property type="project" value="UniProtKB-KW"/>
</dbReference>
<keyword evidence="5 6" id="KW-0687">Ribonucleoprotein</keyword>
<evidence type="ECO:0000256" key="7">
    <source>
        <dbReference type="SAM" id="Coils"/>
    </source>
</evidence>
<feature type="coiled-coil region" evidence="7">
    <location>
        <begin position="446"/>
        <end position="473"/>
    </location>
</feature>
<dbReference type="Pfam" id="PF03948">
    <property type="entry name" value="Ribosomal_L9_C"/>
    <property type="match status" value="1"/>
</dbReference>
<dbReference type="NCBIfam" id="NF011110">
    <property type="entry name" value="PRK14538.1"/>
    <property type="match status" value="1"/>
</dbReference>
<feature type="domain" description="DDH" evidence="9">
    <location>
        <begin position="92"/>
        <end position="250"/>
    </location>
</feature>
<dbReference type="InterPro" id="IPR020069">
    <property type="entry name" value="Ribosomal_bL9_C"/>
</dbReference>
<evidence type="ECO:0000256" key="5">
    <source>
        <dbReference type="ARBA" id="ARBA00023274"/>
    </source>
</evidence>
<evidence type="ECO:0000259" key="10">
    <source>
        <dbReference type="Pfam" id="PF02272"/>
    </source>
</evidence>
<dbReference type="Pfam" id="PF01368">
    <property type="entry name" value="DHH"/>
    <property type="match status" value="1"/>
</dbReference>
<name>A0A0L0MIX1_9MOLU</name>
<evidence type="ECO:0000256" key="1">
    <source>
        <dbReference type="ARBA" id="ARBA00010605"/>
    </source>
</evidence>
<dbReference type="PATRIC" id="fig|198422.3.peg.186"/>
<dbReference type="InterPro" id="IPR001667">
    <property type="entry name" value="DDH_dom"/>
</dbReference>
<dbReference type="InterPro" id="IPR036791">
    <property type="entry name" value="Ribosomal_bL9_C_sf"/>
</dbReference>
<dbReference type="GO" id="GO:1990904">
    <property type="term" value="C:ribonucleoprotein complex"/>
    <property type="evidence" value="ECO:0007669"/>
    <property type="project" value="UniProtKB-KW"/>
</dbReference>
<dbReference type="PANTHER" id="PTHR47618:SF2">
    <property type="entry name" value="CYCLIC-DI-AMP PHOSPHODIESTERASE GDPP"/>
    <property type="match status" value="1"/>
</dbReference>
<keyword evidence="13" id="KW-1185">Reference proteome</keyword>
<evidence type="ECO:0000256" key="2">
    <source>
        <dbReference type="ARBA" id="ARBA00022730"/>
    </source>
</evidence>
<dbReference type="Pfam" id="PF24898">
    <property type="entry name" value="GGDEF_GdpP"/>
    <property type="match status" value="1"/>
</dbReference>
<gene>
    <name evidence="6" type="primary">rplI</name>
    <name evidence="12" type="ORF">AlmWB_02060</name>
</gene>
<evidence type="ECO:0000256" key="4">
    <source>
        <dbReference type="ARBA" id="ARBA00022980"/>
    </source>
</evidence>
<comment type="similarity">
    <text evidence="1 6">Belongs to the bacterial ribosomal protein bL9 family.</text>
</comment>
<protein>
    <recommendedName>
        <fullName evidence="6">Large ribosomal subunit protein bL9</fullName>
    </recommendedName>
</protein>
<dbReference type="NCBIfam" id="TIGR00158">
    <property type="entry name" value="L9"/>
    <property type="match status" value="1"/>
</dbReference>
<dbReference type="Proteomes" id="UP000037086">
    <property type="component" value="Unassembled WGS sequence"/>
</dbReference>
<evidence type="ECO:0000259" key="8">
    <source>
        <dbReference type="Pfam" id="PF01281"/>
    </source>
</evidence>
<keyword evidence="3 6" id="KW-0694">RNA-binding</keyword>
<dbReference type="InterPro" id="IPR003156">
    <property type="entry name" value="DHHA1_dom"/>
</dbReference>
<dbReference type="HAMAP" id="MF_00503">
    <property type="entry name" value="Ribosomal_bL9"/>
    <property type="match status" value="1"/>
</dbReference>
<dbReference type="InterPro" id="IPR009027">
    <property type="entry name" value="Ribosomal_bL9/RNase_H1_N"/>
</dbReference>
<keyword evidence="2 6" id="KW-0699">rRNA-binding</keyword>
<feature type="domain" description="Large ribosomal subunit protein bL9 C-terminal" evidence="11">
    <location>
        <begin position="475"/>
        <end position="557"/>
    </location>
</feature>
<dbReference type="Gene3D" id="3.90.1640.10">
    <property type="entry name" value="inorganic pyrophosphatase (n-terminal core)"/>
    <property type="match status" value="1"/>
</dbReference>
<dbReference type="GO" id="GO:0019843">
    <property type="term" value="F:rRNA binding"/>
    <property type="evidence" value="ECO:0007669"/>
    <property type="project" value="UniProtKB-UniRule"/>
</dbReference>
<dbReference type="AlphaFoldDB" id="A0A0L0MIX1"/>
<keyword evidence="4 6" id="KW-0689">Ribosomal protein</keyword>
<dbReference type="SUPFAM" id="SSF55658">
    <property type="entry name" value="L9 N-domain-like"/>
    <property type="match status" value="1"/>
</dbReference>
<dbReference type="GO" id="GO:0006412">
    <property type="term" value="P:translation"/>
    <property type="evidence" value="ECO:0007669"/>
    <property type="project" value="UniProtKB-UniRule"/>
</dbReference>
<dbReference type="InterPro" id="IPR038763">
    <property type="entry name" value="DHH_sf"/>
</dbReference>
<dbReference type="GO" id="GO:0003735">
    <property type="term" value="F:structural constituent of ribosome"/>
    <property type="evidence" value="ECO:0007669"/>
    <property type="project" value="InterPro"/>
</dbReference>
<organism evidence="12 13">
    <name type="scientific">Candidatus Phytoplasma phoenicium</name>
    <dbReference type="NCBI Taxonomy" id="198422"/>
    <lineage>
        <taxon>Bacteria</taxon>
        <taxon>Bacillati</taxon>
        <taxon>Mycoplasmatota</taxon>
        <taxon>Mollicutes</taxon>
        <taxon>Acholeplasmatales</taxon>
        <taxon>Acholeplasmataceae</taxon>
        <taxon>Candidatus Phytoplasma</taxon>
        <taxon>16SrIX (Pigeon pea witches'-broom group)</taxon>
    </lineage>
</organism>
<evidence type="ECO:0000256" key="3">
    <source>
        <dbReference type="ARBA" id="ARBA00022884"/>
    </source>
</evidence>
<dbReference type="Gene3D" id="3.40.5.10">
    <property type="entry name" value="Ribosomal protein L9, N-terminal domain"/>
    <property type="match status" value="1"/>
</dbReference>
<evidence type="ECO:0000259" key="11">
    <source>
        <dbReference type="Pfam" id="PF03948"/>
    </source>
</evidence>
<dbReference type="PANTHER" id="PTHR47618">
    <property type="entry name" value="BIFUNCTIONAL OLIGORIBONUCLEASE AND PAP PHOSPHATASE NRNA"/>
    <property type="match status" value="1"/>
</dbReference>
<dbReference type="SUPFAM" id="SSF55653">
    <property type="entry name" value="Ribosomal protein L9 C-domain"/>
    <property type="match status" value="1"/>
</dbReference>
<comment type="caution">
    <text evidence="12">The sequence shown here is derived from an EMBL/GenBank/DDBJ whole genome shotgun (WGS) entry which is preliminary data.</text>
</comment>
<dbReference type="InterPro" id="IPR020594">
    <property type="entry name" value="Ribosomal_bL9_bac/chp"/>
</dbReference>
<keyword evidence="7" id="KW-0175">Coiled coil</keyword>
<dbReference type="SUPFAM" id="SSF64182">
    <property type="entry name" value="DHH phosphoesterases"/>
    <property type="match status" value="1"/>
</dbReference>
<dbReference type="Pfam" id="PF01281">
    <property type="entry name" value="Ribosomal_L9_N"/>
    <property type="match status" value="1"/>
</dbReference>
<reference evidence="12 13" key="1">
    <citation type="journal article" date="2015" name="BMC Microbiol.">
        <title>'Candidatus Phytoplasma phoenicium' associated with almond witches'-broom disease: from draft genome to genetic diversity among strain populations.</title>
        <authorList>
            <person name="Quaglino F."/>
            <person name="Kube M."/>
            <person name="Jawhari M."/>
            <person name="Abou-Jawdah Y."/>
            <person name="Siewert C."/>
            <person name="Choueiri E."/>
            <person name="Sobh H."/>
            <person name="Casati P."/>
            <person name="Tedeschi R."/>
            <person name="Molino Lova M."/>
            <person name="Alma A."/>
            <person name="Bianco P.A."/>
        </authorList>
    </citation>
    <scope>NUCLEOTIDE SEQUENCE [LARGE SCALE GENOMIC DNA]</scope>
    <source>
        <strain evidence="12 13">SA213</strain>
    </source>
</reference>
<dbReference type="Gene3D" id="3.10.430.100">
    <property type="entry name" value="Ribosomal protein L9, C-terminal domain"/>
    <property type="match status" value="1"/>
</dbReference>
<dbReference type="Gene3D" id="3.10.310.30">
    <property type="match status" value="1"/>
</dbReference>
<sequence length="563" mass="64394">MRNISNKYKLKITLSIGVACYNLPYNKIASLAQSAIELAQKRGGDQVVVNIENQKIQYFGATTTASSSNSKVSSRVNAEIIQDLIQKHHSCFIIGHIYPDLDSLGSMLSFYQIVLFLNEKFNHYLILDEKDLNDINLKIIYQHLKTEEPKILQQIINVKEAKKMINDNSLLVILDTQSRNIVYNQELLDLTKNIIIIDHHRATEEIIPNIFSYVDSLSSSTVEMLIELISFFQKEVEITPFVASLMYGGIIIDTNYFTYRTSVRTLEAAAKLVSLGADGTRIKFWLREEFDKIKEINELISKMEIYKERYAIIKSEKICDNRSFLAKVSENALNIQNINAAFTIGKLQENKIGISARSYNDVNVQLIMEEMGGGGHINSAATQIESNNLEEVVNKLKNILFIEYKEGLKNMEIILLEDIKDKGKKHDIIEVKLGYGNFLIKKKKAILANTSNMKKIEQEKKTQEEQNLKHNLLMQQLKKDIDNKQITLTVEIGPQGKIYGKVTLKQIIDAFYQEHNIFINKNKKKIVLESEINFLGQYKVNVILTKDIVASFIVNVKTIEKKL</sequence>
<dbReference type="InterPro" id="IPR020070">
    <property type="entry name" value="Ribosomal_bL9_N"/>
</dbReference>
<feature type="domain" description="DHHA1" evidence="10">
    <location>
        <begin position="325"/>
        <end position="399"/>
    </location>
</feature>
<proteinExistence type="inferred from homology"/>
<comment type="function">
    <text evidence="6">Binds to the 23S rRNA.</text>
</comment>
<feature type="domain" description="Ribosomal protein L9" evidence="8">
    <location>
        <begin position="411"/>
        <end position="456"/>
    </location>
</feature>
<evidence type="ECO:0000313" key="13">
    <source>
        <dbReference type="Proteomes" id="UP000037086"/>
    </source>
</evidence>
<evidence type="ECO:0000313" key="12">
    <source>
        <dbReference type="EMBL" id="KND62597.1"/>
    </source>
</evidence>
<dbReference type="EMBL" id="JPSQ01000040">
    <property type="protein sequence ID" value="KND62597.1"/>
    <property type="molecule type" value="Genomic_DNA"/>
</dbReference>
<dbReference type="InterPro" id="IPR036935">
    <property type="entry name" value="Ribosomal_bL9_N_sf"/>
</dbReference>
<accession>A0A0L0MIX1</accession>
<evidence type="ECO:0000259" key="9">
    <source>
        <dbReference type="Pfam" id="PF01368"/>
    </source>
</evidence>